<dbReference type="InterPro" id="IPR035386">
    <property type="entry name" value="Arm-DNA-bind_5"/>
</dbReference>
<dbReference type="EMBL" id="BQOL01000001">
    <property type="protein sequence ID" value="GKI18095.1"/>
    <property type="molecule type" value="Genomic_DNA"/>
</dbReference>
<dbReference type="AlphaFoldDB" id="A0AA37KM26"/>
<name>A0AA37KM26_9BACT</name>
<dbReference type="Pfam" id="PF17293">
    <property type="entry name" value="Arm-DNA-bind_5"/>
    <property type="match status" value="1"/>
</dbReference>
<evidence type="ECO:0000313" key="3">
    <source>
        <dbReference type="Proteomes" id="UP001055105"/>
    </source>
</evidence>
<comment type="caution">
    <text evidence="2">The sequence shown here is derived from an EMBL/GenBank/DDBJ whole genome shotgun (WGS) entry which is preliminary data.</text>
</comment>
<feature type="domain" description="Arm DNA-binding" evidence="1">
    <location>
        <begin position="10"/>
        <end position="90"/>
    </location>
</feature>
<gene>
    <name evidence="2" type="ORF">CE91St16_10030</name>
</gene>
<evidence type="ECO:0000259" key="1">
    <source>
        <dbReference type="Pfam" id="PF17293"/>
    </source>
</evidence>
<reference evidence="2" key="1">
    <citation type="submission" date="2022-01" db="EMBL/GenBank/DDBJ databases">
        <title>Novel bile acid biosynthetic pathways are enriched in the microbiome of centenarians.</title>
        <authorList>
            <person name="Sato Y."/>
            <person name="Atarashi K."/>
            <person name="Plichta R.D."/>
            <person name="Arai Y."/>
            <person name="Sasajima S."/>
            <person name="Kearney M.S."/>
            <person name="Suda W."/>
            <person name="Takeshita K."/>
            <person name="Sasaki T."/>
            <person name="Okamoto S."/>
            <person name="Skelly N.A."/>
            <person name="Okamura Y."/>
            <person name="Vlamakis H."/>
            <person name="Li Y."/>
            <person name="Tanoue T."/>
            <person name="Takei H."/>
            <person name="Nittono H."/>
            <person name="Narushima S."/>
            <person name="Irie J."/>
            <person name="Itoh H."/>
            <person name="Moriya K."/>
            <person name="Sugiura Y."/>
            <person name="Suematsu M."/>
            <person name="Moritoki N."/>
            <person name="Shibata S."/>
            <person name="Littman R.D."/>
            <person name="Fischbach A.M."/>
            <person name="Uwamino Y."/>
            <person name="Inoue T."/>
            <person name="Honda A."/>
            <person name="Hattori M."/>
            <person name="Murai T."/>
            <person name="Xavier J.R."/>
            <person name="Hirose N."/>
            <person name="Honda K."/>
        </authorList>
    </citation>
    <scope>NUCLEOTIDE SEQUENCE</scope>
    <source>
        <strain evidence="2">CE91-St16</strain>
    </source>
</reference>
<accession>A0AA37KM26</accession>
<proteinExistence type="predicted"/>
<dbReference type="Proteomes" id="UP001055105">
    <property type="component" value="Unassembled WGS sequence"/>
</dbReference>
<organism evidence="2 3">
    <name type="scientific">Alistipes finegoldii</name>
    <dbReference type="NCBI Taxonomy" id="214856"/>
    <lineage>
        <taxon>Bacteria</taxon>
        <taxon>Pseudomonadati</taxon>
        <taxon>Bacteroidota</taxon>
        <taxon>Bacteroidia</taxon>
        <taxon>Bacteroidales</taxon>
        <taxon>Rikenellaceae</taxon>
        <taxon>Alistipes</taxon>
    </lineage>
</organism>
<protein>
    <recommendedName>
        <fullName evidence="1">Arm DNA-binding domain-containing protein</fullName>
    </recommendedName>
</protein>
<evidence type="ECO:0000313" key="2">
    <source>
        <dbReference type="EMBL" id="GKI18095.1"/>
    </source>
</evidence>
<dbReference type="RefSeq" id="WP_309295507.1">
    <property type="nucleotide sequence ID" value="NZ_AP025581.1"/>
</dbReference>
<sequence>MERHFFSVVFFCKKTKVTRKGKAPIYVRIKLNGQATEIYTQCQIEPEHWNQRLERSLRQDAIDKQINSIVASYRANILAAYDQLIKEGKEPSCFAIKQRMTDPGARVAAVACRIRKTL</sequence>